<organism evidence="3 4">
    <name type="scientific">Bimuria novae-zelandiae CBS 107.79</name>
    <dbReference type="NCBI Taxonomy" id="1447943"/>
    <lineage>
        <taxon>Eukaryota</taxon>
        <taxon>Fungi</taxon>
        <taxon>Dikarya</taxon>
        <taxon>Ascomycota</taxon>
        <taxon>Pezizomycotina</taxon>
        <taxon>Dothideomycetes</taxon>
        <taxon>Pleosporomycetidae</taxon>
        <taxon>Pleosporales</taxon>
        <taxon>Massarineae</taxon>
        <taxon>Didymosphaeriaceae</taxon>
        <taxon>Bimuria</taxon>
    </lineage>
</organism>
<reference evidence="3" key="1">
    <citation type="journal article" date="2020" name="Stud. Mycol.">
        <title>101 Dothideomycetes genomes: a test case for predicting lifestyles and emergence of pathogens.</title>
        <authorList>
            <person name="Haridas S."/>
            <person name="Albert R."/>
            <person name="Binder M."/>
            <person name="Bloem J."/>
            <person name="Labutti K."/>
            <person name="Salamov A."/>
            <person name="Andreopoulos B."/>
            <person name="Baker S."/>
            <person name="Barry K."/>
            <person name="Bills G."/>
            <person name="Bluhm B."/>
            <person name="Cannon C."/>
            <person name="Castanera R."/>
            <person name="Culley D."/>
            <person name="Daum C."/>
            <person name="Ezra D."/>
            <person name="Gonzalez J."/>
            <person name="Henrissat B."/>
            <person name="Kuo A."/>
            <person name="Liang C."/>
            <person name="Lipzen A."/>
            <person name="Lutzoni F."/>
            <person name="Magnuson J."/>
            <person name="Mondo S."/>
            <person name="Nolan M."/>
            <person name="Ohm R."/>
            <person name="Pangilinan J."/>
            <person name="Park H.-J."/>
            <person name="Ramirez L."/>
            <person name="Alfaro M."/>
            <person name="Sun H."/>
            <person name="Tritt A."/>
            <person name="Yoshinaga Y."/>
            <person name="Zwiers L.-H."/>
            <person name="Turgeon B."/>
            <person name="Goodwin S."/>
            <person name="Spatafora J."/>
            <person name="Crous P."/>
            <person name="Grigoriev I."/>
        </authorList>
    </citation>
    <scope>NUCLEOTIDE SEQUENCE</scope>
    <source>
        <strain evidence="3">CBS 107.79</strain>
    </source>
</reference>
<dbReference type="InterPro" id="IPR027417">
    <property type="entry name" value="P-loop_NTPase"/>
</dbReference>
<keyword evidence="4" id="KW-1185">Reference proteome</keyword>
<evidence type="ECO:0000259" key="2">
    <source>
        <dbReference type="Pfam" id="PF24883"/>
    </source>
</evidence>
<name>A0A6A5UUT5_9PLEO</name>
<dbReference type="PANTHER" id="PTHR10039:SF16">
    <property type="entry name" value="GPI INOSITOL-DEACYLASE"/>
    <property type="match status" value="1"/>
</dbReference>
<evidence type="ECO:0000313" key="4">
    <source>
        <dbReference type="Proteomes" id="UP000800036"/>
    </source>
</evidence>
<accession>A0A6A5UUT5</accession>
<protein>
    <recommendedName>
        <fullName evidence="2">Nephrocystin 3-like N-terminal domain-containing protein</fullName>
    </recommendedName>
</protein>
<dbReference type="InterPro" id="IPR056884">
    <property type="entry name" value="NPHP3-like_N"/>
</dbReference>
<evidence type="ECO:0000256" key="1">
    <source>
        <dbReference type="ARBA" id="ARBA00022737"/>
    </source>
</evidence>
<dbReference type="SUPFAM" id="SSF52540">
    <property type="entry name" value="P-loop containing nucleoside triphosphate hydrolases"/>
    <property type="match status" value="1"/>
</dbReference>
<sequence length="306" mass="34708">MLRYNSTMAPTTSFGNNNAGFQAGVIHGSVHAEVRFPPDEKLPKICRWLSAPGPSTNYQKALKLRQADTGVWFLKGREYTRWKAEAASPLWLYGIPGCGKTILCSAVLQDVLQYCREGPGRVAVYFFFDFNDVEKQDQGNMLRSLIWQLSQQSDQIPASLDELFTSCESGQRQPSADALQEVLRLIIQELPQAYVVLDALDECAQRAELMETLETIAGWRLQNLHLLVTSRRERDVESTLEELVDNQSRICLQSALVDKDIQLYVQQRLATDKTLQKWRKDDVRQEIKTVLKDGANGMYAFISSLI</sequence>
<gene>
    <name evidence="3" type="ORF">BU23DRAFT_558501</name>
</gene>
<proteinExistence type="predicted"/>
<dbReference type="Pfam" id="PF24883">
    <property type="entry name" value="NPHP3_N"/>
    <property type="match status" value="1"/>
</dbReference>
<dbReference type="AlphaFoldDB" id="A0A6A5UUT5"/>
<dbReference type="PANTHER" id="PTHR10039">
    <property type="entry name" value="AMELOGENIN"/>
    <property type="match status" value="1"/>
</dbReference>
<dbReference type="Proteomes" id="UP000800036">
    <property type="component" value="Unassembled WGS sequence"/>
</dbReference>
<dbReference type="EMBL" id="ML976720">
    <property type="protein sequence ID" value="KAF1968464.1"/>
    <property type="molecule type" value="Genomic_DNA"/>
</dbReference>
<evidence type="ECO:0000313" key="3">
    <source>
        <dbReference type="EMBL" id="KAF1968464.1"/>
    </source>
</evidence>
<feature type="domain" description="Nephrocystin 3-like N-terminal" evidence="2">
    <location>
        <begin position="68"/>
        <end position="231"/>
    </location>
</feature>
<keyword evidence="1" id="KW-0677">Repeat</keyword>
<dbReference type="Gene3D" id="3.40.50.300">
    <property type="entry name" value="P-loop containing nucleotide triphosphate hydrolases"/>
    <property type="match status" value="1"/>
</dbReference>
<dbReference type="OrthoDB" id="1577640at2759"/>